<dbReference type="Proteomes" id="UP000274429">
    <property type="component" value="Unassembled WGS sequence"/>
</dbReference>
<dbReference type="GO" id="GO:0005634">
    <property type="term" value="C:nucleus"/>
    <property type="evidence" value="ECO:0007669"/>
    <property type="project" value="TreeGrafter"/>
</dbReference>
<dbReference type="OrthoDB" id="9996895at2759"/>
<protein>
    <submittedName>
        <fullName evidence="3">NB-ARC domain-containing protein</fullName>
    </submittedName>
</protein>
<sequence>MILHSNDIAPLVEWMKHWDAESQTAGTRTFKTFPLNFQLLMHSFGCVGLKLINKSLILFDDVDLLFDTDRGFWHAVGKLLQMGRRPIFFTASDPSVLREIPVPYRTCKLLPLTSSTLVKPVLQRICDSRGLILTDSLMLALTRREKEDCSFDIPGRISSTASELVNNQEFSDIRHSVVRLQWFLGSGYQCLDNESTKMSGYDLISANTKTFYRLFSLSLNIPRDSSQDPTKPIGDEFADIFASDVEKEPPKSEEHEGQTETSAVVRLSIAQCEKLSVDVLSELCRATESQAILDMCSAVCGRNEISRGIESLPLSIRSSPNLMTSFGDFCSAPLSGIDPVGINGTFACEEEWRRLLHLTTLRNFTRLEQQLLTLPVDSESLAFGSYVDEHSTEDSFSSAAFAKAVGSLASLRAFSAEKKLGDSFLQRESALDLLPSLRSIGRAEMYRKGLATRRRFFHYFDRIGLRLPQDVCEFLSQ</sequence>
<dbReference type="EMBL" id="UYWX01000006">
    <property type="protein sequence ID" value="VDM15813.1"/>
    <property type="molecule type" value="Genomic_DNA"/>
</dbReference>
<proteinExistence type="predicted"/>
<dbReference type="PANTHER" id="PTHR23389">
    <property type="entry name" value="CHROMOSOME TRANSMISSION FIDELITY FACTOR 18"/>
    <property type="match status" value="1"/>
</dbReference>
<keyword evidence="2" id="KW-1185">Reference proteome</keyword>
<evidence type="ECO:0000313" key="3">
    <source>
        <dbReference type="WBParaSite" id="TTAC_0000008701-mRNA-1"/>
    </source>
</evidence>
<dbReference type="AlphaFoldDB" id="A0A0R3WHQ4"/>
<gene>
    <name evidence="1" type="ORF">TTAC_LOCUS88</name>
</gene>
<dbReference type="Gene3D" id="3.40.50.300">
    <property type="entry name" value="P-loop containing nucleotide triphosphate hydrolases"/>
    <property type="match status" value="1"/>
</dbReference>
<evidence type="ECO:0000313" key="1">
    <source>
        <dbReference type="EMBL" id="VDM15813.1"/>
    </source>
</evidence>
<dbReference type="WBParaSite" id="TTAC_0000008701-mRNA-1">
    <property type="protein sequence ID" value="TTAC_0000008701-mRNA-1"/>
    <property type="gene ID" value="TTAC_0000008701"/>
</dbReference>
<dbReference type="InterPro" id="IPR027417">
    <property type="entry name" value="P-loop_NTPase"/>
</dbReference>
<dbReference type="GO" id="GO:0003677">
    <property type="term" value="F:DNA binding"/>
    <property type="evidence" value="ECO:0007669"/>
    <property type="project" value="TreeGrafter"/>
</dbReference>
<name>A0A0R3WHQ4_HYDTA</name>
<reference evidence="3" key="1">
    <citation type="submission" date="2017-02" db="UniProtKB">
        <authorList>
            <consortium name="WormBaseParasite"/>
        </authorList>
    </citation>
    <scope>IDENTIFICATION</scope>
</reference>
<accession>A0A0R3WHQ4</accession>
<dbReference type="PANTHER" id="PTHR23389:SF21">
    <property type="entry name" value="ATPASE FAMILY AAA DOMAIN-CONTAINING PROTEIN 5"/>
    <property type="match status" value="1"/>
</dbReference>
<evidence type="ECO:0000313" key="2">
    <source>
        <dbReference type="Proteomes" id="UP000274429"/>
    </source>
</evidence>
<reference evidence="1 2" key="2">
    <citation type="submission" date="2018-11" db="EMBL/GenBank/DDBJ databases">
        <authorList>
            <consortium name="Pathogen Informatics"/>
        </authorList>
    </citation>
    <scope>NUCLEOTIDE SEQUENCE [LARGE SCALE GENOMIC DNA]</scope>
</reference>
<dbReference type="STRING" id="6205.A0A0R3WHQ4"/>
<organism evidence="3">
    <name type="scientific">Hydatigena taeniaeformis</name>
    <name type="common">Feline tapeworm</name>
    <name type="synonym">Taenia taeniaeformis</name>
    <dbReference type="NCBI Taxonomy" id="6205"/>
    <lineage>
        <taxon>Eukaryota</taxon>
        <taxon>Metazoa</taxon>
        <taxon>Spiralia</taxon>
        <taxon>Lophotrochozoa</taxon>
        <taxon>Platyhelminthes</taxon>
        <taxon>Cestoda</taxon>
        <taxon>Eucestoda</taxon>
        <taxon>Cyclophyllidea</taxon>
        <taxon>Taeniidae</taxon>
        <taxon>Hydatigera</taxon>
    </lineage>
</organism>